<keyword evidence="4" id="KW-0732">Signal</keyword>
<feature type="compositionally biased region" description="Basic residues" evidence="11">
    <location>
        <begin position="1"/>
        <end position="11"/>
    </location>
</feature>
<dbReference type="AlphaFoldDB" id="A0A507BDX1"/>
<proteinExistence type="inferred from homology"/>
<evidence type="ECO:0000256" key="8">
    <source>
        <dbReference type="ARBA" id="ARBA00023295"/>
    </source>
</evidence>
<organism evidence="12 13">
    <name type="scientific">Thyridium curvatum</name>
    <dbReference type="NCBI Taxonomy" id="1093900"/>
    <lineage>
        <taxon>Eukaryota</taxon>
        <taxon>Fungi</taxon>
        <taxon>Dikarya</taxon>
        <taxon>Ascomycota</taxon>
        <taxon>Pezizomycotina</taxon>
        <taxon>Sordariomycetes</taxon>
        <taxon>Sordariomycetidae</taxon>
        <taxon>Thyridiales</taxon>
        <taxon>Thyridiaceae</taxon>
        <taxon>Thyridium</taxon>
    </lineage>
</organism>
<evidence type="ECO:0000256" key="4">
    <source>
        <dbReference type="ARBA" id="ARBA00022729"/>
    </source>
</evidence>
<dbReference type="EMBL" id="SKBQ01000131">
    <property type="protein sequence ID" value="TPX17673.1"/>
    <property type="molecule type" value="Genomic_DNA"/>
</dbReference>
<feature type="region of interest" description="Disordered" evidence="11">
    <location>
        <begin position="1"/>
        <end position="24"/>
    </location>
</feature>
<dbReference type="InParanoid" id="A0A507BDX1"/>
<evidence type="ECO:0000256" key="11">
    <source>
        <dbReference type="SAM" id="MobiDB-lite"/>
    </source>
</evidence>
<keyword evidence="7" id="KW-0325">Glycoprotein</keyword>
<dbReference type="PANTHER" id="PTHR31736">
    <property type="match status" value="1"/>
</dbReference>
<accession>A0A507BDX1</accession>
<keyword evidence="6" id="KW-1015">Disulfide bond</keyword>
<dbReference type="SUPFAM" id="SSF51126">
    <property type="entry name" value="Pectin lyase-like"/>
    <property type="match status" value="1"/>
</dbReference>
<dbReference type="GO" id="GO:0005975">
    <property type="term" value="P:carbohydrate metabolic process"/>
    <property type="evidence" value="ECO:0007669"/>
    <property type="project" value="InterPro"/>
</dbReference>
<dbReference type="InterPro" id="IPR011050">
    <property type="entry name" value="Pectin_lyase_fold/virulence"/>
</dbReference>
<dbReference type="InterPro" id="IPR012334">
    <property type="entry name" value="Pectin_lyas_fold"/>
</dbReference>
<dbReference type="Proteomes" id="UP000319257">
    <property type="component" value="Unassembled WGS sequence"/>
</dbReference>
<evidence type="ECO:0000256" key="10">
    <source>
        <dbReference type="RuleBase" id="RU361169"/>
    </source>
</evidence>
<dbReference type="GeneID" id="41979473"/>
<evidence type="ECO:0000313" key="13">
    <source>
        <dbReference type="Proteomes" id="UP000319257"/>
    </source>
</evidence>
<dbReference type="InterPro" id="IPR000743">
    <property type="entry name" value="Glyco_hydro_28"/>
</dbReference>
<dbReference type="Pfam" id="PF00295">
    <property type="entry name" value="Glyco_hydro_28"/>
    <property type="match status" value="1"/>
</dbReference>
<evidence type="ECO:0000313" key="12">
    <source>
        <dbReference type="EMBL" id="TPX17673.1"/>
    </source>
</evidence>
<keyword evidence="8 10" id="KW-0326">Glycosidase</keyword>
<sequence>MRVSRRAKHRQATVSLRNKLRGEEKKEKYASPVVFLGSGPAHRVGPAERPGRPHDQHGQQACQGLRCNQVRRHGFQDGGHRAGDRVGICGVQERRDGSSSGNMIYIEKTKNFEFYSSTSKGAIQGNGYEVHRGISNQFCDLDKAGGLNETKAGKYGARILRISRAQDFSLHDIALVDAPQFHLFFEQCTNGEVYNTIIRGGNEGGLDGIDVSGSNIWIHDVEVSNRDECVTIKNTANHMLIENIYCNWSGGCAMGSLGTGIDIYNIIYDKVYTVNSNQMFMIKSNGGSGTVRDCAFTNFIGHKNAYSLNIDAHWTQLKLQPGSGVQYENLNFTNWKGSCSDGARRGPINVICPDAQPCHGITISDFAIWTESGSREYYKCGSAFGSGGCLRPGAASSYAVSTSTVGATPAGWSAPTMAADLATLPLTNSIPIPPIPTSFFPGATPYSKLLGG</sequence>
<keyword evidence="9" id="KW-0961">Cell wall biogenesis/degradation</keyword>
<dbReference type="GO" id="GO:0071555">
    <property type="term" value="P:cell wall organization"/>
    <property type="evidence" value="ECO:0007669"/>
    <property type="project" value="UniProtKB-KW"/>
</dbReference>
<comment type="caution">
    <text evidence="12">The sequence shown here is derived from an EMBL/GenBank/DDBJ whole genome shotgun (WGS) entry which is preliminary data.</text>
</comment>
<evidence type="ECO:0000256" key="5">
    <source>
        <dbReference type="ARBA" id="ARBA00022801"/>
    </source>
</evidence>
<name>A0A507BDX1_9PEZI</name>
<feature type="region of interest" description="Disordered" evidence="11">
    <location>
        <begin position="36"/>
        <end position="61"/>
    </location>
</feature>
<evidence type="ECO:0000256" key="3">
    <source>
        <dbReference type="ARBA" id="ARBA00022525"/>
    </source>
</evidence>
<keyword evidence="13" id="KW-1185">Reference proteome</keyword>
<feature type="compositionally biased region" description="Basic and acidic residues" evidence="11">
    <location>
        <begin position="45"/>
        <end position="57"/>
    </location>
</feature>
<protein>
    <submittedName>
        <fullName evidence="12">Uncharacterized protein</fullName>
    </submittedName>
</protein>
<evidence type="ECO:0000256" key="1">
    <source>
        <dbReference type="ARBA" id="ARBA00004613"/>
    </source>
</evidence>
<evidence type="ECO:0000256" key="2">
    <source>
        <dbReference type="ARBA" id="ARBA00008834"/>
    </source>
</evidence>
<dbReference type="OrthoDB" id="2268901at2759"/>
<keyword evidence="3" id="KW-0964">Secreted</keyword>
<dbReference type="GO" id="GO:0046576">
    <property type="term" value="F:rhamnogalacturonan alpha-L-rhamnopyranosyl-(1-&gt;4)-alpha-D-galactopyranosyluronide lyase activity"/>
    <property type="evidence" value="ECO:0007669"/>
    <property type="project" value="UniProtKB-ARBA"/>
</dbReference>
<dbReference type="STRING" id="1093900.A0A507BDX1"/>
<reference evidence="12 13" key="1">
    <citation type="submission" date="2019-06" db="EMBL/GenBank/DDBJ databases">
        <title>Draft genome sequence of the filamentous fungus Phialemoniopsis curvata isolated from diesel fuel.</title>
        <authorList>
            <person name="Varaljay V.A."/>
            <person name="Lyon W.J."/>
            <person name="Crouch A.L."/>
            <person name="Drake C.E."/>
            <person name="Hollomon J.M."/>
            <person name="Nadeau L.J."/>
            <person name="Nunn H.S."/>
            <person name="Stevenson B.S."/>
            <person name="Bojanowski C.L."/>
            <person name="Crookes-Goodson W.J."/>
        </authorList>
    </citation>
    <scope>NUCLEOTIDE SEQUENCE [LARGE SCALE GENOMIC DNA]</scope>
    <source>
        <strain evidence="12 13">D216</strain>
    </source>
</reference>
<dbReference type="GO" id="GO:0004650">
    <property type="term" value="F:polygalacturonase activity"/>
    <property type="evidence" value="ECO:0007669"/>
    <property type="project" value="InterPro"/>
</dbReference>
<gene>
    <name evidence="12" type="ORF">E0L32_012026</name>
</gene>
<evidence type="ECO:0000256" key="9">
    <source>
        <dbReference type="ARBA" id="ARBA00023316"/>
    </source>
</evidence>
<dbReference type="RefSeq" id="XP_030999384.1">
    <property type="nucleotide sequence ID" value="XM_031134821.1"/>
</dbReference>
<evidence type="ECO:0000256" key="6">
    <source>
        <dbReference type="ARBA" id="ARBA00023157"/>
    </source>
</evidence>
<dbReference type="GO" id="GO:0005576">
    <property type="term" value="C:extracellular region"/>
    <property type="evidence" value="ECO:0007669"/>
    <property type="project" value="UniProtKB-SubCell"/>
</dbReference>
<evidence type="ECO:0000256" key="7">
    <source>
        <dbReference type="ARBA" id="ARBA00023180"/>
    </source>
</evidence>
<dbReference type="PANTHER" id="PTHR31736:SF19">
    <property type="entry name" value="PECTIN LYASE SUPERFAMILY PROTEIN-RELATED"/>
    <property type="match status" value="1"/>
</dbReference>
<comment type="similarity">
    <text evidence="2 10">Belongs to the glycosyl hydrolase 28 family.</text>
</comment>
<keyword evidence="5 10" id="KW-0378">Hydrolase</keyword>
<comment type="subcellular location">
    <subcellularLocation>
        <location evidence="1">Secreted</location>
    </subcellularLocation>
</comment>
<dbReference type="Gene3D" id="2.160.20.10">
    <property type="entry name" value="Single-stranded right-handed beta-helix, Pectin lyase-like"/>
    <property type="match status" value="1"/>
</dbReference>